<sequence>MGMLKRAAVLVSLLLFCNALLDLTGPSEMEGVWKGSAVLPCSYVPGEGFVQHTLTWSVVHDQSSGTVFRRDASGDHVLLSEYRDRVEVPKNLPGNVSLHILKLEISDRGTYTCHVTWTASNNSLIAKEISTKVEVVKVPATKPTIRAGALGLTVPAGARTSLTCVARGSPPISYRWFRAVPGGTALPLSSQAELTWDSLRPSDAGTYYCEAENRVGAGAVQRSDAVELVVRGSPVTQPPTPGTSRHTGPPLTSEGSEAPRVLGDLPTATLSARNDVIPERPPAATDSPSQSDVGTSETDSPTTDLLITVVNSEKGVGYTEKNYTTQSLQKTHLSLYMVILIAVLCGAVVFLVIFTIVCIRKPKEAQVYEVEHCNSMKAGASSRYDSMAHYEEPISSTENNYVMEPMKNERNKKENEYKNVGNTQESEYEVGDSE</sequence>
<dbReference type="Gene3D" id="2.60.40.10">
    <property type="entry name" value="Immunoglobulins"/>
    <property type="match status" value="2"/>
</dbReference>
<keyword evidence="2" id="KW-0812">Transmembrane</keyword>
<evidence type="ECO:0000313" key="5">
    <source>
        <dbReference type="Ensembl" id="ENSACDP00005003645.1"/>
    </source>
</evidence>
<dbReference type="InterPro" id="IPR013783">
    <property type="entry name" value="Ig-like_fold"/>
</dbReference>
<dbReference type="PANTHER" id="PTHR15466:SF2">
    <property type="entry name" value="V-SET AND IMMUNOGLOBULIN DOMAIN-CONTAINING PROTEIN 4"/>
    <property type="match status" value="1"/>
</dbReference>
<dbReference type="GO" id="GO:0042130">
    <property type="term" value="P:negative regulation of T cell proliferation"/>
    <property type="evidence" value="ECO:0007669"/>
    <property type="project" value="InterPro"/>
</dbReference>
<accession>A0A8B9DBH0</accession>
<dbReference type="SMART" id="SM00406">
    <property type="entry name" value="IGv"/>
    <property type="match status" value="2"/>
</dbReference>
<evidence type="ECO:0000259" key="4">
    <source>
        <dbReference type="PROSITE" id="PS50835"/>
    </source>
</evidence>
<feature type="compositionally biased region" description="Polar residues" evidence="1">
    <location>
        <begin position="286"/>
        <end position="304"/>
    </location>
</feature>
<keyword evidence="2" id="KW-0472">Membrane</keyword>
<dbReference type="SMART" id="SM00408">
    <property type="entry name" value="IGc2"/>
    <property type="match status" value="2"/>
</dbReference>
<dbReference type="Ensembl" id="ENSACDT00005004411.1">
    <property type="protein sequence ID" value="ENSACDP00005003645.1"/>
    <property type="gene ID" value="ENSACDG00005002651.1"/>
</dbReference>
<feature type="region of interest" description="Disordered" evidence="1">
    <location>
        <begin position="410"/>
        <end position="434"/>
    </location>
</feature>
<feature type="chain" id="PRO_5034240128" evidence="3">
    <location>
        <begin position="20"/>
        <end position="434"/>
    </location>
</feature>
<dbReference type="InterPro" id="IPR039939">
    <property type="entry name" value="VSIG4"/>
</dbReference>
<dbReference type="InterPro" id="IPR007110">
    <property type="entry name" value="Ig-like_dom"/>
</dbReference>
<keyword evidence="2" id="KW-1133">Transmembrane helix</keyword>
<dbReference type="SUPFAM" id="SSF48726">
    <property type="entry name" value="Immunoglobulin"/>
    <property type="match status" value="2"/>
</dbReference>
<dbReference type="Proteomes" id="UP000694521">
    <property type="component" value="Unplaced"/>
</dbReference>
<feature type="region of interest" description="Disordered" evidence="1">
    <location>
        <begin position="232"/>
        <end position="304"/>
    </location>
</feature>
<dbReference type="AlphaFoldDB" id="A0A8B9DBH0"/>
<keyword evidence="3" id="KW-0732">Signal</keyword>
<dbReference type="Pfam" id="PF07686">
    <property type="entry name" value="V-set"/>
    <property type="match status" value="1"/>
</dbReference>
<dbReference type="SMART" id="SM00409">
    <property type="entry name" value="IG"/>
    <property type="match status" value="2"/>
</dbReference>
<feature type="transmembrane region" description="Helical" evidence="2">
    <location>
        <begin position="335"/>
        <end position="359"/>
    </location>
</feature>
<gene>
    <name evidence="5" type="primary">LOC106045546</name>
</gene>
<organism evidence="5 6">
    <name type="scientific">Anser cygnoides</name>
    <name type="common">Swan goose</name>
    <dbReference type="NCBI Taxonomy" id="8845"/>
    <lineage>
        <taxon>Eukaryota</taxon>
        <taxon>Metazoa</taxon>
        <taxon>Chordata</taxon>
        <taxon>Craniata</taxon>
        <taxon>Vertebrata</taxon>
        <taxon>Euteleostomi</taxon>
        <taxon>Archelosauria</taxon>
        <taxon>Archosauria</taxon>
        <taxon>Dinosauria</taxon>
        <taxon>Saurischia</taxon>
        <taxon>Theropoda</taxon>
        <taxon>Coelurosauria</taxon>
        <taxon>Aves</taxon>
        <taxon>Neognathae</taxon>
        <taxon>Galloanserae</taxon>
        <taxon>Anseriformes</taxon>
        <taxon>Anatidae</taxon>
        <taxon>Anserinae</taxon>
        <taxon>Anser</taxon>
    </lineage>
</organism>
<reference evidence="5" key="1">
    <citation type="submission" date="2025-08" db="UniProtKB">
        <authorList>
            <consortium name="Ensembl"/>
        </authorList>
    </citation>
    <scope>IDENTIFICATION</scope>
</reference>
<feature type="domain" description="Ig-like" evidence="4">
    <location>
        <begin position="143"/>
        <end position="227"/>
    </location>
</feature>
<dbReference type="GO" id="GO:0001851">
    <property type="term" value="F:complement component C3b binding"/>
    <property type="evidence" value="ECO:0007669"/>
    <property type="project" value="TreeGrafter"/>
</dbReference>
<proteinExistence type="predicted"/>
<dbReference type="InterPro" id="IPR013106">
    <property type="entry name" value="Ig_V-set"/>
</dbReference>
<dbReference type="Pfam" id="PF13927">
    <property type="entry name" value="Ig_3"/>
    <property type="match status" value="1"/>
</dbReference>
<dbReference type="InterPro" id="IPR003599">
    <property type="entry name" value="Ig_sub"/>
</dbReference>
<dbReference type="GO" id="GO:0043031">
    <property type="term" value="P:negative regulation of macrophage activation"/>
    <property type="evidence" value="ECO:0007669"/>
    <property type="project" value="InterPro"/>
</dbReference>
<dbReference type="InterPro" id="IPR036179">
    <property type="entry name" value="Ig-like_dom_sf"/>
</dbReference>
<feature type="signal peptide" evidence="3">
    <location>
        <begin position="1"/>
        <end position="19"/>
    </location>
</feature>
<dbReference type="OrthoDB" id="9448246at2759"/>
<name>A0A8B9DBH0_ANSCY</name>
<protein>
    <submittedName>
        <fullName evidence="5">V-set and immunoglobulin domain containing 4</fullName>
    </submittedName>
</protein>
<evidence type="ECO:0000256" key="1">
    <source>
        <dbReference type="SAM" id="MobiDB-lite"/>
    </source>
</evidence>
<evidence type="ECO:0000256" key="2">
    <source>
        <dbReference type="SAM" id="Phobius"/>
    </source>
</evidence>
<evidence type="ECO:0000313" key="6">
    <source>
        <dbReference type="Proteomes" id="UP000694521"/>
    </source>
</evidence>
<reference evidence="5" key="2">
    <citation type="submission" date="2025-09" db="UniProtKB">
        <authorList>
            <consortium name="Ensembl"/>
        </authorList>
    </citation>
    <scope>IDENTIFICATION</scope>
</reference>
<dbReference type="InterPro" id="IPR003598">
    <property type="entry name" value="Ig_sub2"/>
</dbReference>
<dbReference type="RefSeq" id="XP_047934117.1">
    <property type="nucleotide sequence ID" value="XM_048078160.2"/>
</dbReference>
<dbReference type="GO" id="GO:0045957">
    <property type="term" value="P:negative regulation of complement activation, alternative pathway"/>
    <property type="evidence" value="ECO:0007669"/>
    <property type="project" value="TreeGrafter"/>
</dbReference>
<dbReference type="PANTHER" id="PTHR15466">
    <property type="entry name" value="V-SET AND IMMUNOGLOBULIN DOMAIN CONTAINING 4"/>
    <property type="match status" value="1"/>
</dbReference>
<dbReference type="PROSITE" id="PS50835">
    <property type="entry name" value="IG_LIKE"/>
    <property type="match status" value="1"/>
</dbReference>
<dbReference type="GeneID" id="106045546"/>
<dbReference type="GO" id="GO:0032703">
    <property type="term" value="P:negative regulation of interleukin-2 production"/>
    <property type="evidence" value="ECO:0007669"/>
    <property type="project" value="InterPro"/>
</dbReference>
<evidence type="ECO:0000256" key="3">
    <source>
        <dbReference type="SAM" id="SignalP"/>
    </source>
</evidence>
<keyword evidence="6" id="KW-1185">Reference proteome</keyword>